<dbReference type="InterPro" id="IPR043502">
    <property type="entry name" value="DNA/RNA_pol_sf"/>
</dbReference>
<evidence type="ECO:0000313" key="4">
    <source>
        <dbReference type="Proteomes" id="UP001633002"/>
    </source>
</evidence>
<sequence length="971" mass="113379">MSSGLCSGLHDLRVSSWNIGGMKAPPRKYWLRSFIRHVKPHIIAVQEWHISQSSANFTRKVAAPEYKGFFALPDSKLGGVVLFVHKACTVVESYIDPLKRFVWVLVTLEGQTFGVIGLYSPTTVTERRRLWSDLAQALTHRQWILVGDLNMTEFPEDSSGQSQLIGGDEATQFSRLKAMFSFSDARKLAEELWGPKYTRFQHTVYGDKWSVLDRFYISALAAWMHRVRSLLHHADYAYSDHFPVTLNFQLIEDWSDVPSGHQNYFKVDPYLLADTDIKVQLEEMWAPFQDPNHWQLQDYLYTWGQHLMLLQQHHQHQTRQLSQIETLEAELQKLHDENDGSEDYSRQIQDVTAQLHRLRSWQHHRAYLFSIARHLHEAEASTRYFHRLHRKRAAANRIRVIQRPDGSFTEEPTEILQLFTSHFQSLYNQYNYSDQQLQKLLTLLEHTPQRLSQDQQAFLQEEPSALELDDLVRLLPSNKAPGKDALTAEGLREQWSYIRTPIGVFVRYFWGSGFMPSCFLESVIRLLPKVDSPVTVGQWRPIALLTLHYKIVTKLLALRLAVLLPTLVPSEQAGFIRTRSSLDNILSLQLAHEYLKKQRQHAAFLKLDFEKAYDKVAPQYLLLLLDRLNCGSKFISLVRELHTGASATILADGFFSPKIHLFRGVRQGCPLAPLLFVLLTVPLINLLKQAAVPGRLQALKLTQGVMLVTSFYADDAAVFLRLHRQSFHYLRQLLDDFCDATGGHLNLSKSELVFLGADTVIPPWVHELPLKVIHSHDETRYLGYYFSQHRTFSMRWSRLLQRLQHRPNDSAAIKAYLYRKWNGPFLMELDSNWWRKVFSKPYHRTDSLWIWRFMFSAYFNGETARRFKLQDTACHFCHFPVETLWHLLFDCPRWCRYWAQFRNYAPRFTVTTIYELITFFVQAPRCPQSFSTVKFLIQACKQLWRFRCEYKYEGTLHRPSVVEAAIQIQID</sequence>
<evidence type="ECO:0000256" key="1">
    <source>
        <dbReference type="SAM" id="Coils"/>
    </source>
</evidence>
<comment type="caution">
    <text evidence="3">The sequence shown here is derived from an EMBL/GenBank/DDBJ whole genome shotgun (WGS) entry which is preliminary data.</text>
</comment>
<dbReference type="InterPro" id="IPR036691">
    <property type="entry name" value="Endo/exonu/phosph_ase_sf"/>
</dbReference>
<keyword evidence="1" id="KW-0175">Coiled coil</keyword>
<gene>
    <name evidence="3" type="ORF">R1sor_000541</name>
</gene>
<dbReference type="AlphaFoldDB" id="A0ABD3GZE3"/>
<evidence type="ECO:0000313" key="3">
    <source>
        <dbReference type="EMBL" id="KAL3682519.1"/>
    </source>
</evidence>
<reference evidence="3 4" key="1">
    <citation type="submission" date="2024-09" db="EMBL/GenBank/DDBJ databases">
        <title>Chromosome-scale assembly of Riccia sorocarpa.</title>
        <authorList>
            <person name="Paukszto L."/>
        </authorList>
    </citation>
    <scope>NUCLEOTIDE SEQUENCE [LARGE SCALE GENOMIC DNA]</scope>
    <source>
        <strain evidence="3">LP-2024</strain>
        <tissue evidence="3">Aerial parts of the thallus</tissue>
    </source>
</reference>
<dbReference type="Gene3D" id="3.60.10.10">
    <property type="entry name" value="Endonuclease/exonuclease/phosphatase"/>
    <property type="match status" value="1"/>
</dbReference>
<dbReference type="CDD" id="cd01650">
    <property type="entry name" value="RT_nLTR_like"/>
    <property type="match status" value="1"/>
</dbReference>
<dbReference type="Proteomes" id="UP001633002">
    <property type="component" value="Unassembled WGS sequence"/>
</dbReference>
<proteinExistence type="predicted"/>
<feature type="domain" description="Reverse transcriptase" evidence="2">
    <location>
        <begin position="508"/>
        <end position="786"/>
    </location>
</feature>
<dbReference type="PANTHER" id="PTHR19446">
    <property type="entry name" value="REVERSE TRANSCRIPTASES"/>
    <property type="match status" value="1"/>
</dbReference>
<feature type="coiled-coil region" evidence="1">
    <location>
        <begin position="317"/>
        <end position="344"/>
    </location>
</feature>
<protein>
    <recommendedName>
        <fullName evidence="2">Reverse transcriptase domain-containing protein</fullName>
    </recommendedName>
</protein>
<evidence type="ECO:0000259" key="2">
    <source>
        <dbReference type="PROSITE" id="PS50878"/>
    </source>
</evidence>
<dbReference type="SUPFAM" id="SSF56219">
    <property type="entry name" value="DNase I-like"/>
    <property type="match status" value="1"/>
</dbReference>
<name>A0ABD3GZE3_9MARC</name>
<keyword evidence="4" id="KW-1185">Reference proteome</keyword>
<dbReference type="InterPro" id="IPR005135">
    <property type="entry name" value="Endo/exonuclease/phosphatase"/>
</dbReference>
<dbReference type="SUPFAM" id="SSF56672">
    <property type="entry name" value="DNA/RNA polymerases"/>
    <property type="match status" value="1"/>
</dbReference>
<dbReference type="InterPro" id="IPR000477">
    <property type="entry name" value="RT_dom"/>
</dbReference>
<organism evidence="3 4">
    <name type="scientific">Riccia sorocarpa</name>
    <dbReference type="NCBI Taxonomy" id="122646"/>
    <lineage>
        <taxon>Eukaryota</taxon>
        <taxon>Viridiplantae</taxon>
        <taxon>Streptophyta</taxon>
        <taxon>Embryophyta</taxon>
        <taxon>Marchantiophyta</taxon>
        <taxon>Marchantiopsida</taxon>
        <taxon>Marchantiidae</taxon>
        <taxon>Marchantiales</taxon>
        <taxon>Ricciaceae</taxon>
        <taxon>Riccia</taxon>
    </lineage>
</organism>
<dbReference type="Pfam" id="PF03372">
    <property type="entry name" value="Exo_endo_phos"/>
    <property type="match status" value="1"/>
</dbReference>
<dbReference type="PROSITE" id="PS50878">
    <property type="entry name" value="RT_POL"/>
    <property type="match status" value="1"/>
</dbReference>
<dbReference type="Pfam" id="PF00078">
    <property type="entry name" value="RVT_1"/>
    <property type="match status" value="1"/>
</dbReference>
<dbReference type="EMBL" id="JBJQOH010000006">
    <property type="protein sequence ID" value="KAL3682519.1"/>
    <property type="molecule type" value="Genomic_DNA"/>
</dbReference>
<accession>A0ABD3GZE3</accession>